<dbReference type="Proteomes" id="UP000708208">
    <property type="component" value="Unassembled WGS sequence"/>
</dbReference>
<gene>
    <name evidence="2" type="ORF">AFUS01_LOCUS47019</name>
</gene>
<accession>A0A8J2MGC6</accession>
<organism evidence="2 3">
    <name type="scientific">Allacma fusca</name>
    <dbReference type="NCBI Taxonomy" id="39272"/>
    <lineage>
        <taxon>Eukaryota</taxon>
        <taxon>Metazoa</taxon>
        <taxon>Ecdysozoa</taxon>
        <taxon>Arthropoda</taxon>
        <taxon>Hexapoda</taxon>
        <taxon>Collembola</taxon>
        <taxon>Symphypleona</taxon>
        <taxon>Sminthuridae</taxon>
        <taxon>Allacma</taxon>
    </lineage>
</organism>
<proteinExistence type="predicted"/>
<dbReference type="AlphaFoldDB" id="A0A8J2MGC6"/>
<reference evidence="2" key="1">
    <citation type="submission" date="2021-06" db="EMBL/GenBank/DDBJ databases">
        <authorList>
            <person name="Hodson N. C."/>
            <person name="Mongue J. A."/>
            <person name="Jaron S. K."/>
        </authorList>
    </citation>
    <scope>NUCLEOTIDE SEQUENCE</scope>
</reference>
<name>A0A8J2MGC6_9HEXA</name>
<evidence type="ECO:0000313" key="3">
    <source>
        <dbReference type="Proteomes" id="UP000708208"/>
    </source>
</evidence>
<keyword evidence="3" id="KW-1185">Reference proteome</keyword>
<dbReference type="EMBL" id="CAJVCH010571621">
    <property type="protein sequence ID" value="CAG7837996.1"/>
    <property type="molecule type" value="Genomic_DNA"/>
</dbReference>
<comment type="caution">
    <text evidence="2">The sequence shown here is derived from an EMBL/GenBank/DDBJ whole genome shotgun (WGS) entry which is preliminary data.</text>
</comment>
<evidence type="ECO:0000313" key="2">
    <source>
        <dbReference type="EMBL" id="CAG7837996.1"/>
    </source>
</evidence>
<feature type="region of interest" description="Disordered" evidence="1">
    <location>
        <begin position="79"/>
        <end position="99"/>
    </location>
</feature>
<sequence length="99" mass="10765">MSICGSQLQMMILNRKPDDFRRQVVLKTSRQKVTVTLPQAPVFLPTTDLFNIKDVNGICTGENQPLIIDILAKPPPGETNDIGANVEACGSQRPNTSTG</sequence>
<protein>
    <submittedName>
        <fullName evidence="2">Uncharacterized protein</fullName>
    </submittedName>
</protein>
<evidence type="ECO:0000256" key="1">
    <source>
        <dbReference type="SAM" id="MobiDB-lite"/>
    </source>
</evidence>